<accession>A0A818GRS7</accession>
<dbReference type="Gene3D" id="3.90.176.10">
    <property type="entry name" value="Toxin ADP-ribosyltransferase, Chain A, domain 1"/>
    <property type="match status" value="1"/>
</dbReference>
<organism evidence="2 3">
    <name type="scientific">Rotaria socialis</name>
    <dbReference type="NCBI Taxonomy" id="392032"/>
    <lineage>
        <taxon>Eukaryota</taxon>
        <taxon>Metazoa</taxon>
        <taxon>Spiralia</taxon>
        <taxon>Gnathifera</taxon>
        <taxon>Rotifera</taxon>
        <taxon>Eurotatoria</taxon>
        <taxon>Bdelloidea</taxon>
        <taxon>Philodinida</taxon>
        <taxon>Philodinidae</taxon>
        <taxon>Rotaria</taxon>
    </lineage>
</organism>
<dbReference type="AlphaFoldDB" id="A0A818GRS7"/>
<feature type="domain" description="MULE transposase" evidence="1">
    <location>
        <begin position="284"/>
        <end position="380"/>
    </location>
</feature>
<evidence type="ECO:0000259" key="1">
    <source>
        <dbReference type="Pfam" id="PF10551"/>
    </source>
</evidence>
<dbReference type="InterPro" id="IPR018289">
    <property type="entry name" value="MULE_transposase_dom"/>
</dbReference>
<evidence type="ECO:0000313" key="2">
    <source>
        <dbReference type="EMBL" id="CAF3494829.1"/>
    </source>
</evidence>
<name>A0A818GRS7_9BILA</name>
<sequence length="454" mass="51970">MPDPAAAVYIYTMEWPDTTLYRVLNRALRSEKRQEVKVWLPYLKLFDAALNKLPAVKEAVWRGAPLDIGKNFTKNQIVTCYKRKIVSGYTEFEAEDEVILRMGSQFCVKSDPLEQSNGSYLVHLIEINKDLDQPLASAMNDIKLAAVVVQPSIKTTLSDHNHSSNPDEVTVTLLRGKMKERILAETTSITKIYDEEIVKANISKGATAFIPTVVEFRSNMSKASRKKTPVIPSNFMFEIPDLYQSTLTEKRFLLIDIFLKRGQDRILIFASDQQLKLLYESSTIFMDGTFDIAPAPFKQVYLIHGEKFGQGLPVAFCLLSNKRGRTYLELFERLKEQAIFLKTKFDPKRIITDFEPCLLPVIQQEFPFAIHSGCMFHFNQAVHRKITDLGLASDYLHNEAIRNQYRQIMALSLMPIEQVHSQFQRLETITSAALSDLLLYFKNQWVHGVVPISM</sequence>
<dbReference type="Proteomes" id="UP000663869">
    <property type="component" value="Unassembled WGS sequence"/>
</dbReference>
<protein>
    <recommendedName>
        <fullName evidence="1">MULE transposase domain-containing protein</fullName>
    </recommendedName>
</protein>
<proteinExistence type="predicted"/>
<dbReference type="SUPFAM" id="SSF56399">
    <property type="entry name" value="ADP-ribosylation"/>
    <property type="match status" value="1"/>
</dbReference>
<evidence type="ECO:0000313" key="3">
    <source>
        <dbReference type="Proteomes" id="UP000663869"/>
    </source>
</evidence>
<gene>
    <name evidence="2" type="ORF">FME351_LOCUS16399</name>
</gene>
<dbReference type="Pfam" id="PF10551">
    <property type="entry name" value="MULE"/>
    <property type="match status" value="1"/>
</dbReference>
<reference evidence="2" key="1">
    <citation type="submission" date="2021-02" db="EMBL/GenBank/DDBJ databases">
        <authorList>
            <person name="Nowell W R."/>
        </authorList>
    </citation>
    <scope>NUCLEOTIDE SEQUENCE</scope>
</reference>
<dbReference type="EMBL" id="CAJNYU010002022">
    <property type="protein sequence ID" value="CAF3494829.1"/>
    <property type="molecule type" value="Genomic_DNA"/>
</dbReference>
<comment type="caution">
    <text evidence="2">The sequence shown here is derived from an EMBL/GenBank/DDBJ whole genome shotgun (WGS) entry which is preliminary data.</text>
</comment>